<organism evidence="1">
    <name type="scientific">uncultured Leptolyngbya sp</name>
    <dbReference type="NCBI Taxonomy" id="332963"/>
    <lineage>
        <taxon>Bacteria</taxon>
        <taxon>Bacillati</taxon>
        <taxon>Cyanobacteriota</taxon>
        <taxon>Cyanophyceae</taxon>
        <taxon>Leptolyngbyales</taxon>
        <taxon>Leptolyngbyaceae</taxon>
        <taxon>Leptolyngbya group</taxon>
        <taxon>Leptolyngbya</taxon>
        <taxon>environmental samples</taxon>
    </lineage>
</organism>
<evidence type="ECO:0000313" key="1">
    <source>
        <dbReference type="EMBL" id="CAA9420760.1"/>
    </source>
</evidence>
<dbReference type="EMBL" id="CADCTY010002398">
    <property type="protein sequence ID" value="CAA9420760.1"/>
    <property type="molecule type" value="Genomic_DNA"/>
</dbReference>
<dbReference type="AlphaFoldDB" id="A0A6J4PP92"/>
<feature type="non-terminal residue" evidence="1">
    <location>
        <position position="41"/>
    </location>
</feature>
<proteinExistence type="predicted"/>
<accession>A0A6J4PP92</accession>
<sequence length="41" mass="4560">MKFATEQFEQIWIAESSTLEALFGKLDSLQDKPVGTLAGKM</sequence>
<gene>
    <name evidence="1" type="ORF">AVDCRST_MAG94-6973</name>
</gene>
<protein>
    <submittedName>
        <fullName evidence="1">Uncharacterized protein</fullName>
    </submittedName>
</protein>
<reference evidence="1" key="1">
    <citation type="submission" date="2020-02" db="EMBL/GenBank/DDBJ databases">
        <authorList>
            <person name="Meier V. D."/>
        </authorList>
    </citation>
    <scope>NUCLEOTIDE SEQUENCE</scope>
    <source>
        <strain evidence="1">AVDCRST_MAG94</strain>
    </source>
</reference>
<name>A0A6J4PP92_9CYAN</name>